<dbReference type="AlphaFoldDB" id="A0A9N9BCG8"/>
<evidence type="ECO:0000313" key="2">
    <source>
        <dbReference type="Proteomes" id="UP000789405"/>
    </source>
</evidence>
<proteinExistence type="predicted"/>
<comment type="caution">
    <text evidence="1">The sequence shown here is derived from an EMBL/GenBank/DDBJ whole genome shotgun (WGS) entry which is preliminary data.</text>
</comment>
<sequence>MNNYIKRSFGIIKDIIFARTQAYNLIQHPEILCIAKRFLCPGLETIDANMIQKMNVKNESSILSTKENNIYIVNSEIGAFSYTIGMSSTPWPDDRIVYAYIALGYISENRSFYASLYAQPANKNTHTEIEISSDNFNKTLSNSLINETLSDSLIDETLSDSLINETLTIV</sequence>
<evidence type="ECO:0000313" key="1">
    <source>
        <dbReference type="EMBL" id="CAG8561335.1"/>
    </source>
</evidence>
<protein>
    <submittedName>
        <fullName evidence="1">23708_t:CDS:1</fullName>
    </submittedName>
</protein>
<accession>A0A9N9BCG8</accession>
<dbReference type="EMBL" id="CAJVPY010002463">
    <property type="protein sequence ID" value="CAG8561335.1"/>
    <property type="molecule type" value="Genomic_DNA"/>
</dbReference>
<gene>
    <name evidence="1" type="ORF">DERYTH_LOCUS5751</name>
</gene>
<keyword evidence="2" id="KW-1185">Reference proteome</keyword>
<organism evidence="1 2">
    <name type="scientific">Dentiscutata erythropus</name>
    <dbReference type="NCBI Taxonomy" id="1348616"/>
    <lineage>
        <taxon>Eukaryota</taxon>
        <taxon>Fungi</taxon>
        <taxon>Fungi incertae sedis</taxon>
        <taxon>Mucoromycota</taxon>
        <taxon>Glomeromycotina</taxon>
        <taxon>Glomeromycetes</taxon>
        <taxon>Diversisporales</taxon>
        <taxon>Gigasporaceae</taxon>
        <taxon>Dentiscutata</taxon>
    </lineage>
</organism>
<reference evidence="1" key="1">
    <citation type="submission" date="2021-06" db="EMBL/GenBank/DDBJ databases">
        <authorList>
            <person name="Kallberg Y."/>
            <person name="Tangrot J."/>
            <person name="Rosling A."/>
        </authorList>
    </citation>
    <scope>NUCLEOTIDE SEQUENCE</scope>
    <source>
        <strain evidence="1">MA453B</strain>
    </source>
</reference>
<dbReference type="Proteomes" id="UP000789405">
    <property type="component" value="Unassembled WGS sequence"/>
</dbReference>
<name>A0A9N9BCG8_9GLOM</name>